<evidence type="ECO:0000313" key="1">
    <source>
        <dbReference type="EMBL" id="KAI8031775.1"/>
    </source>
</evidence>
<dbReference type="Proteomes" id="UP001060215">
    <property type="component" value="Chromosome 1"/>
</dbReference>
<comment type="caution">
    <text evidence="1">The sequence shown here is derived from an EMBL/GenBank/DDBJ whole genome shotgun (WGS) entry which is preliminary data.</text>
</comment>
<proteinExistence type="predicted"/>
<protein>
    <submittedName>
        <fullName evidence="1">Uncharacterized protein</fullName>
    </submittedName>
</protein>
<evidence type="ECO:0000313" key="2">
    <source>
        <dbReference type="Proteomes" id="UP001060215"/>
    </source>
</evidence>
<accession>A0ACC0J1W4</accession>
<gene>
    <name evidence="1" type="ORF">LOK49_LG01G02902</name>
</gene>
<keyword evidence="2" id="KW-1185">Reference proteome</keyword>
<dbReference type="EMBL" id="CM045758">
    <property type="protein sequence ID" value="KAI8031775.1"/>
    <property type="molecule type" value="Genomic_DNA"/>
</dbReference>
<reference evidence="1 2" key="1">
    <citation type="journal article" date="2022" name="Plant J.">
        <title>Chromosome-level genome of Camellia lanceoleosa provides a valuable resource for understanding genome evolution and self-incompatibility.</title>
        <authorList>
            <person name="Gong W."/>
            <person name="Xiao S."/>
            <person name="Wang L."/>
            <person name="Liao Z."/>
            <person name="Chang Y."/>
            <person name="Mo W."/>
            <person name="Hu G."/>
            <person name="Li W."/>
            <person name="Zhao G."/>
            <person name="Zhu H."/>
            <person name="Hu X."/>
            <person name="Ji K."/>
            <person name="Xiang X."/>
            <person name="Song Q."/>
            <person name="Yuan D."/>
            <person name="Jin S."/>
            <person name="Zhang L."/>
        </authorList>
    </citation>
    <scope>NUCLEOTIDE SEQUENCE [LARGE SCALE GENOMIC DNA]</scope>
    <source>
        <strain evidence="1">SQ_2022a</strain>
    </source>
</reference>
<organism evidence="1 2">
    <name type="scientific">Camellia lanceoleosa</name>
    <dbReference type="NCBI Taxonomy" id="1840588"/>
    <lineage>
        <taxon>Eukaryota</taxon>
        <taxon>Viridiplantae</taxon>
        <taxon>Streptophyta</taxon>
        <taxon>Embryophyta</taxon>
        <taxon>Tracheophyta</taxon>
        <taxon>Spermatophyta</taxon>
        <taxon>Magnoliopsida</taxon>
        <taxon>eudicotyledons</taxon>
        <taxon>Gunneridae</taxon>
        <taxon>Pentapetalae</taxon>
        <taxon>asterids</taxon>
        <taxon>Ericales</taxon>
        <taxon>Theaceae</taxon>
        <taxon>Camellia</taxon>
    </lineage>
</organism>
<name>A0ACC0J1W4_9ERIC</name>
<sequence>MPLPTTTKMQDVIRFVVVANHDLVEGILRIRATTDRGKDVETEKHLNNIDTTSIIVFLLEKLLEGIAFEEVGASGKVAGVQVERGMEESWIMRKLLQDCMSDMVRETDGAKNKEEDPVGGGANQRKYPLMLEKLLVGCGIQSLSVPDMFSC</sequence>